<organism evidence="2">
    <name type="scientific">Cuerna arida</name>
    <dbReference type="NCBI Taxonomy" id="1464854"/>
    <lineage>
        <taxon>Eukaryota</taxon>
        <taxon>Metazoa</taxon>
        <taxon>Ecdysozoa</taxon>
        <taxon>Arthropoda</taxon>
        <taxon>Hexapoda</taxon>
        <taxon>Insecta</taxon>
        <taxon>Pterygota</taxon>
        <taxon>Neoptera</taxon>
        <taxon>Paraneoptera</taxon>
        <taxon>Hemiptera</taxon>
        <taxon>Auchenorrhyncha</taxon>
        <taxon>Membracoidea</taxon>
        <taxon>Cicadellidae</taxon>
        <taxon>Cicadellinae</taxon>
        <taxon>Proconiini</taxon>
        <taxon>Cuerna</taxon>
    </lineage>
</organism>
<accession>A0A1B6GGB0</accession>
<dbReference type="AlphaFoldDB" id="A0A1B6GGB0"/>
<evidence type="ECO:0000256" key="1">
    <source>
        <dbReference type="SAM" id="MobiDB-lite"/>
    </source>
</evidence>
<feature type="region of interest" description="Disordered" evidence="1">
    <location>
        <begin position="39"/>
        <end position="62"/>
    </location>
</feature>
<sequence length="101" mass="11358">MNRVHTSVLALNNDNPTSSAKVTWCRVLPEPQYLQKQGAGETLMPKPHNTQLPPEGIYPYNTSTTNRVTSPFKLWMPCPPLATSRPTVHEYNPLLVTLQCK</sequence>
<reference evidence="2" key="1">
    <citation type="submission" date="2015-11" db="EMBL/GenBank/DDBJ databases">
        <title>De novo transcriptome assembly of four potential Pierce s Disease insect vectors from Arizona vineyards.</title>
        <authorList>
            <person name="Tassone E.E."/>
        </authorList>
    </citation>
    <scope>NUCLEOTIDE SEQUENCE</scope>
</reference>
<proteinExistence type="predicted"/>
<name>A0A1B6GGB0_9HEMI</name>
<dbReference type="EMBL" id="GECZ01008319">
    <property type="protein sequence ID" value="JAS61450.1"/>
    <property type="molecule type" value="Transcribed_RNA"/>
</dbReference>
<evidence type="ECO:0000313" key="2">
    <source>
        <dbReference type="EMBL" id="JAS61450.1"/>
    </source>
</evidence>
<gene>
    <name evidence="2" type="ORF">g.15074</name>
</gene>
<protein>
    <submittedName>
        <fullName evidence="2">Uncharacterized protein</fullName>
    </submittedName>
</protein>